<evidence type="ECO:0000313" key="3">
    <source>
        <dbReference type="EMBL" id="KAH3857654.1"/>
    </source>
</evidence>
<comment type="caution">
    <text evidence="3">The sequence shown here is derived from an EMBL/GenBank/DDBJ whole genome shotgun (WGS) entry which is preliminary data.</text>
</comment>
<gene>
    <name evidence="3" type="ORF">DPMN_100265</name>
</gene>
<evidence type="ECO:0000256" key="1">
    <source>
        <dbReference type="SAM" id="Coils"/>
    </source>
</evidence>
<feature type="coiled-coil region" evidence="1">
    <location>
        <begin position="68"/>
        <end position="102"/>
    </location>
</feature>
<dbReference type="Proteomes" id="UP000828390">
    <property type="component" value="Unassembled WGS sequence"/>
</dbReference>
<accession>A0A9D4R7A7</accession>
<proteinExistence type="predicted"/>
<protein>
    <submittedName>
        <fullName evidence="3">Uncharacterized protein</fullName>
    </submittedName>
</protein>
<reference evidence="3" key="1">
    <citation type="journal article" date="2019" name="bioRxiv">
        <title>The Genome of the Zebra Mussel, Dreissena polymorpha: A Resource for Invasive Species Research.</title>
        <authorList>
            <person name="McCartney M.A."/>
            <person name="Auch B."/>
            <person name="Kono T."/>
            <person name="Mallez S."/>
            <person name="Zhang Y."/>
            <person name="Obille A."/>
            <person name="Becker A."/>
            <person name="Abrahante J.E."/>
            <person name="Garbe J."/>
            <person name="Badalamenti J.P."/>
            <person name="Herman A."/>
            <person name="Mangelson H."/>
            <person name="Liachko I."/>
            <person name="Sullivan S."/>
            <person name="Sone E.D."/>
            <person name="Koren S."/>
            <person name="Silverstein K.A.T."/>
            <person name="Beckman K.B."/>
            <person name="Gohl D.M."/>
        </authorList>
    </citation>
    <scope>NUCLEOTIDE SEQUENCE</scope>
    <source>
        <strain evidence="3">Duluth1</strain>
        <tissue evidence="3">Whole animal</tissue>
    </source>
</reference>
<reference evidence="3" key="2">
    <citation type="submission" date="2020-11" db="EMBL/GenBank/DDBJ databases">
        <authorList>
            <person name="McCartney M.A."/>
            <person name="Auch B."/>
            <person name="Kono T."/>
            <person name="Mallez S."/>
            <person name="Becker A."/>
            <person name="Gohl D.M."/>
            <person name="Silverstein K.A.T."/>
            <person name="Koren S."/>
            <person name="Bechman K.B."/>
            <person name="Herman A."/>
            <person name="Abrahante J.E."/>
            <person name="Garbe J."/>
        </authorList>
    </citation>
    <scope>NUCLEOTIDE SEQUENCE</scope>
    <source>
        <strain evidence="3">Duluth1</strain>
        <tissue evidence="3">Whole animal</tissue>
    </source>
</reference>
<organism evidence="3 4">
    <name type="scientific">Dreissena polymorpha</name>
    <name type="common">Zebra mussel</name>
    <name type="synonym">Mytilus polymorpha</name>
    <dbReference type="NCBI Taxonomy" id="45954"/>
    <lineage>
        <taxon>Eukaryota</taxon>
        <taxon>Metazoa</taxon>
        <taxon>Spiralia</taxon>
        <taxon>Lophotrochozoa</taxon>
        <taxon>Mollusca</taxon>
        <taxon>Bivalvia</taxon>
        <taxon>Autobranchia</taxon>
        <taxon>Heteroconchia</taxon>
        <taxon>Euheterodonta</taxon>
        <taxon>Imparidentia</taxon>
        <taxon>Neoheterodontei</taxon>
        <taxon>Myida</taxon>
        <taxon>Dreissenoidea</taxon>
        <taxon>Dreissenidae</taxon>
        <taxon>Dreissena</taxon>
    </lineage>
</organism>
<sequence length="143" mass="16391">MTEFVSTKQNESQPSRAEPSSIEKRLDEISTKLSNVLTKGDTDIIRNIIKETLEELKEKLLASVLKQLEIIESNMFDQAKELASLKEKMNEQTKEIEILKNCNESSKQTYEASLNDLEQYGRRNSVRISGLPKDDEPTFRHSS</sequence>
<keyword evidence="1" id="KW-0175">Coiled coil</keyword>
<evidence type="ECO:0000256" key="2">
    <source>
        <dbReference type="SAM" id="MobiDB-lite"/>
    </source>
</evidence>
<name>A0A9D4R7A7_DREPO</name>
<dbReference type="AlphaFoldDB" id="A0A9D4R7A7"/>
<evidence type="ECO:0000313" key="4">
    <source>
        <dbReference type="Proteomes" id="UP000828390"/>
    </source>
</evidence>
<dbReference type="EMBL" id="JAIWYP010000003">
    <property type="protein sequence ID" value="KAH3857654.1"/>
    <property type="molecule type" value="Genomic_DNA"/>
</dbReference>
<keyword evidence="4" id="KW-1185">Reference proteome</keyword>
<feature type="region of interest" description="Disordered" evidence="2">
    <location>
        <begin position="1"/>
        <end position="24"/>
    </location>
</feature>
<feature type="compositionally biased region" description="Polar residues" evidence="2">
    <location>
        <begin position="1"/>
        <end position="15"/>
    </location>
</feature>